<dbReference type="Pfam" id="PF07833">
    <property type="entry name" value="Cu_amine_oxidN1"/>
    <property type="match status" value="1"/>
</dbReference>
<keyword evidence="1" id="KW-0732">Signal</keyword>
<dbReference type="InterPro" id="IPR012854">
    <property type="entry name" value="Cu_amine_oxidase-like_N"/>
</dbReference>
<feature type="signal peptide" evidence="1">
    <location>
        <begin position="1"/>
        <end position="26"/>
    </location>
</feature>
<dbReference type="Proteomes" id="UP000195326">
    <property type="component" value="Unassembled WGS sequence"/>
</dbReference>
<dbReference type="AlphaFoldDB" id="A0A1Y4LXA5"/>
<feature type="chain" id="PRO_5012576589" description="Copper amine oxidase-like N-terminal domain-containing protein" evidence="1">
    <location>
        <begin position="27"/>
        <end position="351"/>
    </location>
</feature>
<dbReference type="RefSeq" id="WP_087414678.1">
    <property type="nucleotide sequence ID" value="NZ_NFKL01000007.1"/>
</dbReference>
<feature type="domain" description="Copper amine oxidase-like N-terminal" evidence="2">
    <location>
        <begin position="59"/>
        <end position="175"/>
    </location>
</feature>
<dbReference type="EMBL" id="NFKL01000007">
    <property type="protein sequence ID" value="OUP58982.1"/>
    <property type="molecule type" value="Genomic_DNA"/>
</dbReference>
<reference evidence="4" key="1">
    <citation type="submission" date="2017-04" db="EMBL/GenBank/DDBJ databases">
        <title>Function of individual gut microbiota members based on whole genome sequencing of pure cultures obtained from chicken caecum.</title>
        <authorList>
            <person name="Medvecky M."/>
            <person name="Cejkova D."/>
            <person name="Polansky O."/>
            <person name="Karasova D."/>
            <person name="Kubasova T."/>
            <person name="Cizek A."/>
            <person name="Rychlik I."/>
        </authorList>
    </citation>
    <scope>NUCLEOTIDE SEQUENCE [LARGE SCALE GENOMIC DNA]</scope>
    <source>
        <strain evidence="4">An179</strain>
    </source>
</reference>
<gene>
    <name evidence="3" type="ORF">B5F15_05805</name>
</gene>
<evidence type="ECO:0000256" key="1">
    <source>
        <dbReference type="SAM" id="SignalP"/>
    </source>
</evidence>
<evidence type="ECO:0000313" key="4">
    <source>
        <dbReference type="Proteomes" id="UP000195326"/>
    </source>
</evidence>
<evidence type="ECO:0000259" key="2">
    <source>
        <dbReference type="Pfam" id="PF07833"/>
    </source>
</evidence>
<organism evidence="3 4">
    <name type="scientific">Butyricicoccus pullicaecorum</name>
    <dbReference type="NCBI Taxonomy" id="501571"/>
    <lineage>
        <taxon>Bacteria</taxon>
        <taxon>Bacillati</taxon>
        <taxon>Bacillota</taxon>
        <taxon>Clostridia</taxon>
        <taxon>Eubacteriales</taxon>
        <taxon>Butyricicoccaceae</taxon>
        <taxon>Butyricicoccus</taxon>
    </lineage>
</organism>
<sequence length="351" mass="39291">MKKHLKTLVFAAATAAVLSCGMNALAVSDVHATLFTSPVFVEGRRVYCRNPQDKRVEYLSYNGTTYIPIRTAGEWMGKNVAWDEDSKTITLSGINEKIYHDTIVDRAVDDDTFLKMSDNGVTVRLRDDIKVVVDGKEQTFQNAKGETVYPINFNNMNYLPVRNIGELSGMTVKYMPQSSPQLHEAIYLRTALTDSQIADGTAYVETLKKSTSYQTLLAQNKAPKALQKVYGLDGSTEDNIFNLMHREYPDLNDLKELATLASQTMQLWIDTPKPDCPVLDYYYDVMQTRAKEAKDACDAVLQAIADGKDVETCRTLMIQDSFKTGHTSAASMCAEAEVALNYMEDVLLENY</sequence>
<proteinExistence type="predicted"/>
<comment type="caution">
    <text evidence="3">The sequence shown here is derived from an EMBL/GenBank/DDBJ whole genome shotgun (WGS) entry which is preliminary data.</text>
</comment>
<dbReference type="PROSITE" id="PS51257">
    <property type="entry name" value="PROKAR_LIPOPROTEIN"/>
    <property type="match status" value="1"/>
</dbReference>
<protein>
    <recommendedName>
        <fullName evidence="2">Copper amine oxidase-like N-terminal domain-containing protein</fullName>
    </recommendedName>
</protein>
<name>A0A1Y4LXA5_9FIRM</name>
<evidence type="ECO:0000313" key="3">
    <source>
        <dbReference type="EMBL" id="OUP58982.1"/>
    </source>
</evidence>
<accession>A0A1Y4LXA5</accession>